<evidence type="ECO:0000256" key="7">
    <source>
        <dbReference type="ARBA" id="ARBA00023239"/>
    </source>
</evidence>
<accession>A0A933NZN5</accession>
<dbReference type="PANTHER" id="PTHR13604">
    <property type="entry name" value="DC12-RELATED"/>
    <property type="match status" value="1"/>
</dbReference>
<evidence type="ECO:0000256" key="5">
    <source>
        <dbReference type="ARBA" id="ARBA00023124"/>
    </source>
</evidence>
<dbReference type="PANTHER" id="PTHR13604:SF0">
    <property type="entry name" value="ABASIC SITE PROCESSING PROTEIN HMCES"/>
    <property type="match status" value="1"/>
</dbReference>
<sequence>MAALFRTLNVLDYPPRYNIAPTQPVIAIAEREGRRTAELFRWGFMPWWVKDPRVFPLLINARAESMIEKPAFRDALRNSRCIVPASGYYEWKKGAADKRQPYYITSAETETMALAGLYSTWAGPNGEEVDTVCIVTVAPNLEIASVYDRMPAILRGDAVEAWLDTRNVEARDAAALAGPPPPGTMKYHPVGRDIGKAALDGPGLIVPVEVSEEAPGAPKKRSIAGGEQLDLF</sequence>
<gene>
    <name evidence="9" type="ORF">HY834_14365</name>
</gene>
<keyword evidence="3" id="KW-0227">DNA damage</keyword>
<name>A0A933NZN5_9HYPH</name>
<evidence type="ECO:0000313" key="9">
    <source>
        <dbReference type="EMBL" id="MBI4922928.1"/>
    </source>
</evidence>
<dbReference type="GO" id="GO:0006508">
    <property type="term" value="P:proteolysis"/>
    <property type="evidence" value="ECO:0007669"/>
    <property type="project" value="UniProtKB-KW"/>
</dbReference>
<evidence type="ECO:0000256" key="3">
    <source>
        <dbReference type="ARBA" id="ARBA00022763"/>
    </source>
</evidence>
<dbReference type="EMBL" id="JACRAF010000039">
    <property type="protein sequence ID" value="MBI4922928.1"/>
    <property type="molecule type" value="Genomic_DNA"/>
</dbReference>
<dbReference type="InterPro" id="IPR036590">
    <property type="entry name" value="SRAP-like"/>
</dbReference>
<keyword evidence="4 8" id="KW-0378">Hydrolase</keyword>
<evidence type="ECO:0000256" key="8">
    <source>
        <dbReference type="RuleBase" id="RU364100"/>
    </source>
</evidence>
<dbReference type="Proteomes" id="UP000782610">
    <property type="component" value="Unassembled WGS sequence"/>
</dbReference>
<dbReference type="AlphaFoldDB" id="A0A933NZN5"/>
<keyword evidence="6" id="KW-0238">DNA-binding</keyword>
<keyword evidence="2 8" id="KW-0645">Protease</keyword>
<protein>
    <recommendedName>
        <fullName evidence="8">Abasic site processing protein</fullName>
        <ecNumber evidence="8">3.4.-.-</ecNumber>
    </recommendedName>
</protein>
<evidence type="ECO:0000313" key="10">
    <source>
        <dbReference type="Proteomes" id="UP000782610"/>
    </source>
</evidence>
<dbReference type="InterPro" id="IPR003738">
    <property type="entry name" value="SRAP"/>
</dbReference>
<reference evidence="9" key="1">
    <citation type="submission" date="2020-07" db="EMBL/GenBank/DDBJ databases">
        <title>Huge and variable diversity of episymbiotic CPR bacteria and DPANN archaea in groundwater ecosystems.</title>
        <authorList>
            <person name="He C.Y."/>
            <person name="Keren R."/>
            <person name="Whittaker M."/>
            <person name="Farag I.F."/>
            <person name="Doudna J."/>
            <person name="Cate J.H.D."/>
            <person name="Banfield J.F."/>
        </authorList>
    </citation>
    <scope>NUCLEOTIDE SEQUENCE</scope>
    <source>
        <strain evidence="9">NC_groundwater_1586_Pr3_B-0.1um_66_15</strain>
    </source>
</reference>
<comment type="caution">
    <text evidence="9">The sequence shown here is derived from an EMBL/GenBank/DDBJ whole genome shotgun (WGS) entry which is preliminary data.</text>
</comment>
<dbReference type="GO" id="GO:0016829">
    <property type="term" value="F:lyase activity"/>
    <property type="evidence" value="ECO:0007669"/>
    <property type="project" value="UniProtKB-KW"/>
</dbReference>
<evidence type="ECO:0000256" key="1">
    <source>
        <dbReference type="ARBA" id="ARBA00008136"/>
    </source>
</evidence>
<dbReference type="GO" id="GO:0003697">
    <property type="term" value="F:single-stranded DNA binding"/>
    <property type="evidence" value="ECO:0007669"/>
    <property type="project" value="InterPro"/>
</dbReference>
<dbReference type="Pfam" id="PF02586">
    <property type="entry name" value="SRAP"/>
    <property type="match status" value="1"/>
</dbReference>
<evidence type="ECO:0000256" key="4">
    <source>
        <dbReference type="ARBA" id="ARBA00022801"/>
    </source>
</evidence>
<keyword evidence="5" id="KW-0190">Covalent protein-DNA linkage</keyword>
<evidence type="ECO:0000256" key="2">
    <source>
        <dbReference type="ARBA" id="ARBA00022670"/>
    </source>
</evidence>
<keyword evidence="7" id="KW-0456">Lyase</keyword>
<comment type="similarity">
    <text evidence="1 8">Belongs to the SOS response-associated peptidase family.</text>
</comment>
<dbReference type="GO" id="GO:0106300">
    <property type="term" value="P:protein-DNA covalent cross-linking repair"/>
    <property type="evidence" value="ECO:0007669"/>
    <property type="project" value="InterPro"/>
</dbReference>
<organism evidence="9 10">
    <name type="scientific">Devosia nanyangense</name>
    <dbReference type="NCBI Taxonomy" id="1228055"/>
    <lineage>
        <taxon>Bacteria</taxon>
        <taxon>Pseudomonadati</taxon>
        <taxon>Pseudomonadota</taxon>
        <taxon>Alphaproteobacteria</taxon>
        <taxon>Hyphomicrobiales</taxon>
        <taxon>Devosiaceae</taxon>
        <taxon>Devosia</taxon>
    </lineage>
</organism>
<dbReference type="Gene3D" id="3.90.1680.10">
    <property type="entry name" value="SOS response associated peptidase-like"/>
    <property type="match status" value="1"/>
</dbReference>
<dbReference type="GO" id="GO:0008233">
    <property type="term" value="F:peptidase activity"/>
    <property type="evidence" value="ECO:0007669"/>
    <property type="project" value="UniProtKB-KW"/>
</dbReference>
<dbReference type="EC" id="3.4.-.-" evidence="8"/>
<evidence type="ECO:0000256" key="6">
    <source>
        <dbReference type="ARBA" id="ARBA00023125"/>
    </source>
</evidence>
<dbReference type="SUPFAM" id="SSF143081">
    <property type="entry name" value="BB1717-like"/>
    <property type="match status" value="1"/>
</dbReference>
<proteinExistence type="inferred from homology"/>